<dbReference type="Proteomes" id="UP000070224">
    <property type="component" value="Unassembled WGS sequence"/>
</dbReference>
<dbReference type="SUPFAM" id="SSF52266">
    <property type="entry name" value="SGNH hydrolase"/>
    <property type="match status" value="1"/>
</dbReference>
<sequence length="369" mass="41187">MKQLYTLAVVLLTALTECLGQTVWYDPMQTSGETYIHNQGWNEDGGNYHRFPDRAKGLVREKVWELACQSAGLAIRFKTNAQEVSVRYVVSQPQSMPHMPATGVSGIDLYRADDMAFCFGRYSFGDAIRYHYTLDKGVAVGREAEYVLYLPLYNEVTYLEIGVPNASRFAFVPAVKKDPIVLYGTSIAQGACASRPGMAWANIVGRQIDWPFINLGFSGNGKLESEIIDLICEQRPSIVILDCMPNMGAIESDEIIKRMKEAVRRISKIPGVVILLVEHAGNSNALTSEAQGRESVRCNAAQQIAYAQLQEEGVKNLFYLSREELGLAPNAWVDYVHPSDYGMAQYASAIVKKLREIIVHAQWTPMESR</sequence>
<dbReference type="Pfam" id="PF14606">
    <property type="entry name" value="Lipase_GDSL_3"/>
    <property type="match status" value="1"/>
</dbReference>
<reference evidence="4" key="1">
    <citation type="submission" date="2016-01" db="EMBL/GenBank/DDBJ databases">
        <authorList>
            <person name="Mitreva M."/>
            <person name="Pepin K.H."/>
            <person name="Mihindukulasuriya K.A."/>
            <person name="Fulton R."/>
            <person name="Fronick C."/>
            <person name="O'Laughlin M."/>
            <person name="Miner T."/>
            <person name="Herter B."/>
            <person name="Rosa B.A."/>
            <person name="Cordes M."/>
            <person name="Tomlinson C."/>
            <person name="Wollam A."/>
            <person name="Palsikar V.B."/>
            <person name="Mardis E.R."/>
            <person name="Wilson R.K."/>
        </authorList>
    </citation>
    <scope>NUCLEOTIDE SEQUENCE [LARGE SCALE GENOMIC DNA]</scope>
    <source>
        <strain evidence="4">KA00683</strain>
    </source>
</reference>
<dbReference type="RefSeq" id="WP_060935261.1">
    <property type="nucleotide sequence ID" value="NZ_KQ960438.1"/>
</dbReference>
<dbReference type="EMBL" id="LSDK01000059">
    <property type="protein sequence ID" value="KXB76576.1"/>
    <property type="molecule type" value="Genomic_DNA"/>
</dbReference>
<dbReference type="PATRIC" id="fig|322095.3.peg.856"/>
<feature type="domain" description="SGNH hydrolase-type esterase N-terminal" evidence="2">
    <location>
        <begin position="23"/>
        <end position="168"/>
    </location>
</feature>
<evidence type="ECO:0008006" key="5">
    <source>
        <dbReference type="Google" id="ProtNLM"/>
    </source>
</evidence>
<evidence type="ECO:0000259" key="2">
    <source>
        <dbReference type="Pfam" id="PF14607"/>
    </source>
</evidence>
<evidence type="ECO:0000259" key="1">
    <source>
        <dbReference type="Pfam" id="PF14606"/>
    </source>
</evidence>
<dbReference type="GO" id="GO:0016788">
    <property type="term" value="F:hydrolase activity, acting on ester bonds"/>
    <property type="evidence" value="ECO:0007669"/>
    <property type="project" value="UniProtKB-ARBA"/>
</dbReference>
<organism evidence="3 4">
    <name type="scientific">Porphyromonas somerae</name>
    <dbReference type="NCBI Taxonomy" id="322095"/>
    <lineage>
        <taxon>Bacteria</taxon>
        <taxon>Pseudomonadati</taxon>
        <taxon>Bacteroidota</taxon>
        <taxon>Bacteroidia</taxon>
        <taxon>Bacteroidales</taxon>
        <taxon>Porphyromonadaceae</taxon>
        <taxon>Porphyromonas</taxon>
    </lineage>
</organism>
<dbReference type="InterPro" id="IPR013830">
    <property type="entry name" value="SGNH_hydro"/>
</dbReference>
<dbReference type="Gene3D" id="3.40.50.1110">
    <property type="entry name" value="SGNH hydrolase"/>
    <property type="match status" value="1"/>
</dbReference>
<evidence type="ECO:0000313" key="3">
    <source>
        <dbReference type="EMBL" id="KXB76576.1"/>
    </source>
</evidence>
<accession>A0A134B9F1</accession>
<evidence type="ECO:0000313" key="4">
    <source>
        <dbReference type="Proteomes" id="UP000070224"/>
    </source>
</evidence>
<dbReference type="InterPro" id="IPR036514">
    <property type="entry name" value="SGNH_hydro_sf"/>
</dbReference>
<gene>
    <name evidence="3" type="ORF">HMPREF3185_00867</name>
</gene>
<dbReference type="OrthoDB" id="5624617at2"/>
<proteinExistence type="predicted"/>
<dbReference type="InterPro" id="IPR032740">
    <property type="entry name" value="GxDLY"/>
</dbReference>
<dbReference type="STRING" id="322095.HMPREF3185_00867"/>
<feature type="domain" description="SGNH hydrolase-type esterase" evidence="1">
    <location>
        <begin position="178"/>
        <end position="355"/>
    </location>
</feature>
<name>A0A134B9F1_9PORP</name>
<dbReference type="AlphaFoldDB" id="A0A134B9F1"/>
<keyword evidence="4" id="KW-1185">Reference proteome</keyword>
<dbReference type="Pfam" id="PF14607">
    <property type="entry name" value="GxDLY"/>
    <property type="match status" value="1"/>
</dbReference>
<dbReference type="Gene3D" id="2.60.120.260">
    <property type="entry name" value="Galactose-binding domain-like"/>
    <property type="match status" value="1"/>
</dbReference>
<protein>
    <recommendedName>
        <fullName evidence="5">SGNH hydrolase-type esterase domain-containing protein</fullName>
    </recommendedName>
</protein>
<comment type="caution">
    <text evidence="3">The sequence shown here is derived from an EMBL/GenBank/DDBJ whole genome shotgun (WGS) entry which is preliminary data.</text>
</comment>